<name>X1P3N7_9ZZZZ</name>
<accession>X1P3N7</accession>
<feature type="non-terminal residue" evidence="2">
    <location>
        <position position="1"/>
    </location>
</feature>
<reference evidence="2" key="1">
    <citation type="journal article" date="2014" name="Front. Microbiol.">
        <title>High frequency of phylogenetically diverse reductive dehalogenase-homologous genes in deep subseafloor sedimentary metagenomes.</title>
        <authorList>
            <person name="Kawai M."/>
            <person name="Futagami T."/>
            <person name="Toyoda A."/>
            <person name="Takaki Y."/>
            <person name="Nishi S."/>
            <person name="Hori S."/>
            <person name="Arai W."/>
            <person name="Tsubouchi T."/>
            <person name="Morono Y."/>
            <person name="Uchiyama I."/>
            <person name="Ito T."/>
            <person name="Fujiyama A."/>
            <person name="Inagaki F."/>
            <person name="Takami H."/>
        </authorList>
    </citation>
    <scope>NUCLEOTIDE SEQUENCE</scope>
    <source>
        <strain evidence="2">Expedition CK06-06</strain>
    </source>
</reference>
<keyword evidence="1" id="KW-0175">Coiled coil</keyword>
<organism evidence="2">
    <name type="scientific">marine sediment metagenome</name>
    <dbReference type="NCBI Taxonomy" id="412755"/>
    <lineage>
        <taxon>unclassified sequences</taxon>
        <taxon>metagenomes</taxon>
        <taxon>ecological metagenomes</taxon>
    </lineage>
</organism>
<protein>
    <submittedName>
        <fullName evidence="2">Uncharacterized protein</fullName>
    </submittedName>
</protein>
<gene>
    <name evidence="2" type="ORF">S06H3_43636</name>
</gene>
<feature type="coiled-coil region" evidence="1">
    <location>
        <begin position="9"/>
        <end position="36"/>
    </location>
</feature>
<proteinExistence type="predicted"/>
<dbReference type="EMBL" id="BARV01027081">
    <property type="protein sequence ID" value="GAI33665.1"/>
    <property type="molecule type" value="Genomic_DNA"/>
</dbReference>
<feature type="non-terminal residue" evidence="2">
    <location>
        <position position="262"/>
    </location>
</feature>
<evidence type="ECO:0000256" key="1">
    <source>
        <dbReference type="SAM" id="Coils"/>
    </source>
</evidence>
<sequence length="262" mass="29697">SNESEPSLWEKLRAELEAAEEARRQRERRTRTARRKLKADLKRFSDTVDSDEIRDAVDSVVSDLRDRAQKLQGTDPGEALASLNNMEIGAERALRSLRQSLHIEKPAELGLTREESRDWAAYETGIAELDQDIFSRAEVSIADVIRNRAGELELAFNAKERARTLAAEAMSDARGRIRAETEGVSDQVERIERAVEGILSEVSSTLESEEEKLSSKLEQQADNELKAVQLDTLRFQLTQRLLEENEKQLTVLARIRQQLEAV</sequence>
<dbReference type="AlphaFoldDB" id="X1P3N7"/>
<comment type="caution">
    <text evidence="2">The sequence shown here is derived from an EMBL/GenBank/DDBJ whole genome shotgun (WGS) entry which is preliminary data.</text>
</comment>
<evidence type="ECO:0000313" key="2">
    <source>
        <dbReference type="EMBL" id="GAI33665.1"/>
    </source>
</evidence>